<protein>
    <submittedName>
        <fullName evidence="1">Uncharacterized protein</fullName>
    </submittedName>
</protein>
<comment type="caution">
    <text evidence="1">The sequence shown here is derived from an EMBL/GenBank/DDBJ whole genome shotgun (WGS) entry which is preliminary data.</text>
</comment>
<dbReference type="EMBL" id="CM044708">
    <property type="protein sequence ID" value="KAI5648155.1"/>
    <property type="molecule type" value="Genomic_DNA"/>
</dbReference>
<proteinExistence type="predicted"/>
<evidence type="ECO:0000313" key="1">
    <source>
        <dbReference type="EMBL" id="KAI5648155.1"/>
    </source>
</evidence>
<accession>A0ACB9ZKP9</accession>
<gene>
    <name evidence="1" type="ORF">M9H77_34160</name>
</gene>
<name>A0ACB9ZKP9_CATRO</name>
<evidence type="ECO:0000313" key="2">
    <source>
        <dbReference type="Proteomes" id="UP001060085"/>
    </source>
</evidence>
<reference evidence="2" key="1">
    <citation type="journal article" date="2023" name="Nat. Plants">
        <title>Single-cell RNA sequencing provides a high-resolution roadmap for understanding the multicellular compartmentation of specialized metabolism.</title>
        <authorList>
            <person name="Sun S."/>
            <person name="Shen X."/>
            <person name="Li Y."/>
            <person name="Li Y."/>
            <person name="Wang S."/>
            <person name="Li R."/>
            <person name="Zhang H."/>
            <person name="Shen G."/>
            <person name="Guo B."/>
            <person name="Wei J."/>
            <person name="Xu J."/>
            <person name="St-Pierre B."/>
            <person name="Chen S."/>
            <person name="Sun C."/>
        </authorList>
    </citation>
    <scope>NUCLEOTIDE SEQUENCE [LARGE SCALE GENOMIC DNA]</scope>
</reference>
<sequence length="1148" mass="130233">MVPSKSTSKKRSFSEHSSSSFSFCSSPKTSDSAGTDGQSLKAEVKKLLGRDLYPLIKFLENLFVKDANSSRRSEAEAKYEYAKKHYPNALVSRTCELCSSTPFAESRHRCMNLLHRLLLQDGIWDAKNLSIFTRNDIKKWVFDRLKEEDDFLALNTLISLVSEIGAKEFRQQRWGLLLENMLESFQSLNLASDPEKHVISCLFKEMIPKFPEIFSPEIVVLSKAFADLMGSDSYMLSVPAVGAALNLVSYLVPSEKYQDYSYYLNLAENVLHMSINDNEHEYAQTILEDFLSLAENKIDFVRLNIDLLIDRMVVIAGMPQAQLKNRQLAIEFVIKLAENREWGCGMIQKMPDKVRSLLAVLVQMLEPIEVELSLNDWVENENDDQQVVVPAAYDFAKSSLIKIANAVRGKVIGTKFLESLNQGMYDTDWRIRHKSVVALGLVSKGYSKIMLRNLQPFVDKVQNLIKDVYNQVRWAAIHTFAQFCKDFSPYLQEQFHSLLVPAITGTMDDFYNPTIQADGGLALQLFSQNSRPGILKPYLERIISKLLIFLQMEKPMLKEVALTALASIAASSKEDFLEYYGAVMSHLKAILITAKCNGDCSLIAKTVNCITKVGLAVGKEKFHIDSEKVIEQLIALPESERDMDGPVRSRLLQAWGRLCKSLGTKFLPFLNIVMPKLIRSLYSTSNLTVTAKPDYIEDLDDDRVIINSSKIGLQHDELSEKALACNVFCWLAAELKGGLHLWISEVENAVVPLINFKLNEEVRTAAMSSVPLLLQSALCATKEGLSLDGFNEYPIESLIGSIITALLDALRKDPKAETCAKILEALNSCMQVAGGHLKKDQVKKFPDVMDDFLTTFAYRKTERENRVNQGLDLREKDLLDEQNKQEEEVYKKIVDCLGTFINTYKTSMPLCDEIWPFIERLWVADKTAEERNIGVHIFHAFAKEYKDDAHRYWDCCLPFLLEACSLENPEVLKAVARGIAICAEFGQIDFKRYVEVTIDKLSAVVKDPEALLPRNVTAHEASVYALGRICLFHIDEIKNPWVFSLWLSYLPIKTNSEEAKIVHDQLCLMLAGSEKDSIIGPKDCNIPMIIEIFAEVLWAGNHLATDKTINWIKDQLKLFRKQTSRGNWEFMVSPLPHWQQKMIERILK</sequence>
<keyword evidence="2" id="KW-1185">Reference proteome</keyword>
<dbReference type="Proteomes" id="UP001060085">
    <property type="component" value="Linkage Group LG08"/>
</dbReference>
<organism evidence="1 2">
    <name type="scientific">Catharanthus roseus</name>
    <name type="common">Madagascar periwinkle</name>
    <name type="synonym">Vinca rosea</name>
    <dbReference type="NCBI Taxonomy" id="4058"/>
    <lineage>
        <taxon>Eukaryota</taxon>
        <taxon>Viridiplantae</taxon>
        <taxon>Streptophyta</taxon>
        <taxon>Embryophyta</taxon>
        <taxon>Tracheophyta</taxon>
        <taxon>Spermatophyta</taxon>
        <taxon>Magnoliopsida</taxon>
        <taxon>eudicotyledons</taxon>
        <taxon>Gunneridae</taxon>
        <taxon>Pentapetalae</taxon>
        <taxon>asterids</taxon>
        <taxon>lamiids</taxon>
        <taxon>Gentianales</taxon>
        <taxon>Apocynaceae</taxon>
        <taxon>Rauvolfioideae</taxon>
        <taxon>Vinceae</taxon>
        <taxon>Catharanthinae</taxon>
        <taxon>Catharanthus</taxon>
    </lineage>
</organism>